<feature type="domain" description="Filamentation induced by cAMP protein Fic-like C-terminal" evidence="3">
    <location>
        <begin position="487"/>
        <end position="533"/>
    </location>
</feature>
<proteinExistence type="predicted"/>
<feature type="region of interest" description="Disordered" evidence="1">
    <location>
        <begin position="408"/>
        <end position="472"/>
    </location>
</feature>
<evidence type="ECO:0000256" key="1">
    <source>
        <dbReference type="SAM" id="MobiDB-lite"/>
    </source>
</evidence>
<dbReference type="Pfam" id="PF13749">
    <property type="entry name" value="HATPase_c_4"/>
    <property type="match status" value="1"/>
</dbReference>
<dbReference type="InterPro" id="IPR038461">
    <property type="entry name" value="Schlafen_AlbA_2_dom_sf"/>
</dbReference>
<feature type="compositionally biased region" description="Polar residues" evidence="1">
    <location>
        <begin position="409"/>
        <end position="424"/>
    </location>
</feature>
<dbReference type="InterPro" id="IPR049514">
    <property type="entry name" value="Fic-like_C"/>
</dbReference>
<dbReference type="InterPro" id="IPR007421">
    <property type="entry name" value="Schlafen_AlbA_2_dom"/>
</dbReference>
<dbReference type="Pfam" id="PF04326">
    <property type="entry name" value="SLFN_AlbA_2"/>
    <property type="match status" value="1"/>
</dbReference>
<dbReference type="EMBL" id="QSBD01000057">
    <property type="protein sequence ID" value="RGW92306.1"/>
    <property type="molecule type" value="Genomic_DNA"/>
</dbReference>
<organism evidence="4 5">
    <name type="scientific">Bacteroides stercoris</name>
    <dbReference type="NCBI Taxonomy" id="46506"/>
    <lineage>
        <taxon>Bacteria</taxon>
        <taxon>Pseudomonadati</taxon>
        <taxon>Bacteroidota</taxon>
        <taxon>Bacteroidia</taxon>
        <taxon>Bacteroidales</taxon>
        <taxon>Bacteroidaceae</taxon>
        <taxon>Bacteroides</taxon>
    </lineage>
</organism>
<feature type="domain" description="Schlafen AlbA-2" evidence="2">
    <location>
        <begin position="14"/>
        <end position="127"/>
    </location>
</feature>
<dbReference type="Gene3D" id="3.30.950.30">
    <property type="entry name" value="Schlafen, AAA domain"/>
    <property type="match status" value="1"/>
</dbReference>
<evidence type="ECO:0000313" key="4">
    <source>
        <dbReference type="EMBL" id="RGW92306.1"/>
    </source>
</evidence>
<protein>
    <submittedName>
        <fullName evidence="4">AAA family ATPase</fullName>
    </submittedName>
</protein>
<dbReference type="RefSeq" id="WP_117902715.1">
    <property type="nucleotide sequence ID" value="NZ_QSBD01000057.1"/>
</dbReference>
<sequence>MNEIDIIQQIKSGEVSKMQFKERLLDSYDIGCELVAFSNARGGTLVVGVKDKTGSVNPLSYLEVQETTNTLSNIASENVVPAILVDVETISVDGGSLVVAHIKEGMNKPYHDNRGIVWVKNGADKRKVFDNAELAEMMTDCGSFSPDEAGVRDATIKDLDENTIKTFLSNKFEKVLVRKGLVGDAFREASLDTVCSAIASGHDGEKLLRNLRFIRPDGKITVAAMLLFGKYTQRWLPAMTAKCICFVGNNLGGTQFRDKVNDSDIEGNLLHQFETIMDFFTRNLRHIQVGKEFNSQGVLEIPYISLVEFTVNALVHRSLNATAPIRIFIFDDRVEIHSPGILPNGLSVDDIVVGTSMPRNMFLFTNAIHLLPYTGAGSGMLRALSEDMKVAFTNNDRTNEFVITINRPEGNQVNDKSNQVNGNLDTKLGHSDTNSDTFNTHSDTKHRHSSTGLDSNSDTFNTDSDTKRPKITNKQRDIVNFCSVPRSSKEILERAGVTYHSKNIQTYIMALVKAGYLEMTNPEHPNASNQKYRRSKK</sequence>
<dbReference type="Gene3D" id="3.30.565.60">
    <property type="match status" value="1"/>
</dbReference>
<feature type="compositionally biased region" description="Polar residues" evidence="1">
    <location>
        <begin position="431"/>
        <end position="441"/>
    </location>
</feature>
<dbReference type="InterPro" id="IPR038475">
    <property type="entry name" value="RecG_C_sf"/>
</dbReference>
<name>A0A413DTB6_BACSE</name>
<evidence type="ECO:0000259" key="2">
    <source>
        <dbReference type="Pfam" id="PF04326"/>
    </source>
</evidence>
<feature type="compositionally biased region" description="Low complexity" evidence="1">
    <location>
        <begin position="454"/>
        <end position="463"/>
    </location>
</feature>
<comment type="caution">
    <text evidence="4">The sequence shown here is derived from an EMBL/GenBank/DDBJ whole genome shotgun (WGS) entry which is preliminary data.</text>
</comment>
<gene>
    <name evidence="4" type="ORF">DWV41_16530</name>
</gene>
<dbReference type="Pfam" id="PF21247">
    <property type="entry name" value="Fic-like_C"/>
    <property type="match status" value="1"/>
</dbReference>
<dbReference type="Proteomes" id="UP000284777">
    <property type="component" value="Unassembled WGS sequence"/>
</dbReference>
<dbReference type="PANTHER" id="PTHR30595">
    <property type="entry name" value="GLPR-RELATED TRANSCRIPTIONAL REPRESSOR"/>
    <property type="match status" value="1"/>
</dbReference>
<dbReference type="AlphaFoldDB" id="A0A413DTB6"/>
<evidence type="ECO:0000313" key="5">
    <source>
        <dbReference type="Proteomes" id="UP000284777"/>
    </source>
</evidence>
<evidence type="ECO:0000259" key="3">
    <source>
        <dbReference type="Pfam" id="PF21247"/>
    </source>
</evidence>
<accession>A0A413DTB6</accession>
<dbReference type="PANTHER" id="PTHR30595:SF6">
    <property type="entry name" value="SCHLAFEN ALBA-2 DOMAIN-CONTAINING PROTEIN"/>
    <property type="match status" value="1"/>
</dbReference>
<reference evidence="4 5" key="1">
    <citation type="submission" date="2018-08" db="EMBL/GenBank/DDBJ databases">
        <title>A genome reference for cultivated species of the human gut microbiota.</title>
        <authorList>
            <person name="Zou Y."/>
            <person name="Xue W."/>
            <person name="Luo G."/>
        </authorList>
    </citation>
    <scope>NUCLEOTIDE SEQUENCE [LARGE SCALE GENOMIC DNA]</scope>
    <source>
        <strain evidence="4 5">AF05-4</strain>
    </source>
</reference>